<evidence type="ECO:0000313" key="2">
    <source>
        <dbReference type="Proteomes" id="UP001271723"/>
    </source>
</evidence>
<organism evidence="1 2">
    <name type="scientific">Streptomyces griseiscabiei</name>
    <dbReference type="NCBI Taxonomy" id="2993540"/>
    <lineage>
        <taxon>Bacteria</taxon>
        <taxon>Bacillati</taxon>
        <taxon>Actinomycetota</taxon>
        <taxon>Actinomycetes</taxon>
        <taxon>Kitasatosporales</taxon>
        <taxon>Streptomycetaceae</taxon>
        <taxon>Streptomyces</taxon>
    </lineage>
</organism>
<comment type="caution">
    <text evidence="1">The sequence shown here is derived from an EMBL/GenBank/DDBJ whole genome shotgun (WGS) entry which is preliminary data.</text>
</comment>
<accession>A0ABU4LLU1</accession>
<dbReference type="EMBL" id="JARAVY010000039">
    <property type="protein sequence ID" value="MDX2916119.1"/>
    <property type="molecule type" value="Genomic_DNA"/>
</dbReference>
<reference evidence="1 2" key="1">
    <citation type="journal article" date="2023" name="Microb. Genom.">
        <title>Mesoterricola silvestris gen. nov., sp. nov., Mesoterricola sediminis sp. nov., Geothrix oryzae sp. nov., Geothrix edaphica sp. nov., Geothrix rubra sp. nov., and Geothrix limicola sp. nov., six novel members of Acidobacteriota isolated from soils.</title>
        <authorList>
            <person name="Weisberg A.J."/>
            <person name="Pearce E."/>
            <person name="Kramer C.G."/>
            <person name="Chang J.H."/>
            <person name="Clarke C.R."/>
        </authorList>
    </citation>
    <scope>NUCLEOTIDE SEQUENCE [LARGE SCALE GENOMIC DNA]</scope>
    <source>
        <strain evidence="1 2">NRRL_B-2795</strain>
    </source>
</reference>
<dbReference type="Proteomes" id="UP001271723">
    <property type="component" value="Unassembled WGS sequence"/>
</dbReference>
<gene>
    <name evidence="1" type="ORF">PV517_46570</name>
</gene>
<evidence type="ECO:0000313" key="1">
    <source>
        <dbReference type="EMBL" id="MDX2916119.1"/>
    </source>
</evidence>
<sequence>MSHSPTLHTPALVAAIMRSIGQRRRPTLPSVSRGFICAPCLVTWAGEEADCWNCGKPASSEYARHSKAVATLRASLGTARQSRPAIRRTPKNTTDAAIGSALRQVESAVVVDTNSLGTLRKELFARLEAGA</sequence>
<protein>
    <submittedName>
        <fullName evidence="1">Uncharacterized protein</fullName>
    </submittedName>
</protein>
<proteinExistence type="predicted"/>
<keyword evidence="2" id="KW-1185">Reference proteome</keyword>
<name>A0ABU4LLU1_9ACTN</name>